<dbReference type="EMBL" id="MFQN01000017">
    <property type="protein sequence ID" value="OGH74386.1"/>
    <property type="molecule type" value="Genomic_DNA"/>
</dbReference>
<evidence type="ECO:0000313" key="2">
    <source>
        <dbReference type="Proteomes" id="UP000178347"/>
    </source>
</evidence>
<gene>
    <name evidence="1" type="ORF">A3G00_04405</name>
</gene>
<accession>A0A1F6MRU7</accession>
<proteinExistence type="predicted"/>
<dbReference type="AlphaFoldDB" id="A0A1F6MRU7"/>
<reference evidence="1 2" key="1">
    <citation type="journal article" date="2016" name="Nat. Commun.">
        <title>Thousands of microbial genomes shed light on interconnected biogeochemical processes in an aquifer system.</title>
        <authorList>
            <person name="Anantharaman K."/>
            <person name="Brown C.T."/>
            <person name="Hug L.A."/>
            <person name="Sharon I."/>
            <person name="Castelle C.J."/>
            <person name="Probst A.J."/>
            <person name="Thomas B.C."/>
            <person name="Singh A."/>
            <person name="Wilkins M.J."/>
            <person name="Karaoz U."/>
            <person name="Brodie E.L."/>
            <person name="Williams K.H."/>
            <person name="Hubbard S.S."/>
            <person name="Banfield J.F."/>
        </authorList>
    </citation>
    <scope>NUCLEOTIDE SEQUENCE [LARGE SCALE GENOMIC DNA]</scope>
</reference>
<name>A0A1F6MRU7_9BACT</name>
<evidence type="ECO:0000313" key="1">
    <source>
        <dbReference type="EMBL" id="OGH74386.1"/>
    </source>
</evidence>
<sequence length="269" mass="29592">MIAGVVAMFVISMLCLGMSGCSEECDCSDAIDFAVKAQRAKMAATSEAPPPATVAVVPEGAVKPQCRNTTLDECFEMFGCPVVARTARGTGPQPGKWYVEYMAMNDAEDCIRIATRQVECIMSGGESNYTSQQLVEKIDCWKSDFIKRGLALVSADDAMGHDMFTYGERQDYAPRYMGLVEFLNSAKAYGKAPAELIPVEKQKELYRRGVREGFNGWKKMEDADAKGWARDDLCAVILADEALYIYLTGAGVLSKEEFPELKCEEESPN</sequence>
<protein>
    <submittedName>
        <fullName evidence="1">Uncharacterized protein</fullName>
    </submittedName>
</protein>
<dbReference type="STRING" id="1798692.A3G00_04405"/>
<dbReference type="Proteomes" id="UP000178347">
    <property type="component" value="Unassembled WGS sequence"/>
</dbReference>
<comment type="caution">
    <text evidence="1">The sequence shown here is derived from an EMBL/GenBank/DDBJ whole genome shotgun (WGS) entry which is preliminary data.</text>
</comment>
<organism evidence="1 2">
    <name type="scientific">Candidatus Magasanikbacteria bacterium RIFCSPLOWO2_12_FULL_43_12</name>
    <dbReference type="NCBI Taxonomy" id="1798692"/>
    <lineage>
        <taxon>Bacteria</taxon>
        <taxon>Candidatus Magasanikiibacteriota</taxon>
    </lineage>
</organism>